<evidence type="ECO:0000256" key="2">
    <source>
        <dbReference type="RuleBase" id="RU362097"/>
    </source>
</evidence>
<dbReference type="Pfam" id="PF02321">
    <property type="entry name" value="OEP"/>
    <property type="match status" value="2"/>
</dbReference>
<keyword evidence="2" id="KW-1134">Transmembrane beta strand</keyword>
<comment type="subcellular location">
    <subcellularLocation>
        <location evidence="2">Cell outer membrane</location>
        <topology evidence="2">Lipid-anchor</topology>
    </subcellularLocation>
</comment>
<dbReference type="PANTHER" id="PTHR30203">
    <property type="entry name" value="OUTER MEMBRANE CATION EFFLUX PROTEIN"/>
    <property type="match status" value="1"/>
</dbReference>
<keyword evidence="2" id="KW-0564">Palmitate</keyword>
<protein>
    <submittedName>
        <fullName evidence="5">TolC family protein</fullName>
    </submittedName>
</protein>
<reference evidence="5 6" key="1">
    <citation type="submission" date="2021-02" db="EMBL/GenBank/DDBJ databases">
        <title>Taxonomically Unique Crown Gall-Associated Xanthomonas Stains Have Deficiency in Virulence Repertories.</title>
        <authorList>
            <person name="Mafakheri H."/>
            <person name="Taghavi S.M."/>
            <person name="Dimkic I."/>
            <person name="Nemanja K."/>
            <person name="Osdaghi E."/>
        </authorList>
    </citation>
    <scope>NUCLEOTIDE SEQUENCE [LARGE SCALE GENOMIC DNA]</scope>
    <source>
        <strain evidence="5 6">FX4</strain>
    </source>
</reference>
<evidence type="ECO:0000256" key="3">
    <source>
        <dbReference type="SAM" id="Coils"/>
    </source>
</evidence>
<keyword evidence="6" id="KW-1185">Reference proteome</keyword>
<evidence type="ECO:0000256" key="4">
    <source>
        <dbReference type="SAM" id="MobiDB-lite"/>
    </source>
</evidence>
<dbReference type="SUPFAM" id="SSF56954">
    <property type="entry name" value="Outer membrane efflux proteins (OEP)"/>
    <property type="match status" value="1"/>
</dbReference>
<proteinExistence type="inferred from homology"/>
<comment type="caution">
    <text evidence="5">The sequence shown here is derived from an EMBL/GenBank/DDBJ whole genome shotgun (WGS) entry which is preliminary data.</text>
</comment>
<dbReference type="NCBIfam" id="TIGR01845">
    <property type="entry name" value="outer_NodT"/>
    <property type="match status" value="1"/>
</dbReference>
<accession>A0ABS3B4G8</accession>
<evidence type="ECO:0000256" key="1">
    <source>
        <dbReference type="ARBA" id="ARBA00007613"/>
    </source>
</evidence>
<feature type="region of interest" description="Disordered" evidence="4">
    <location>
        <begin position="116"/>
        <end position="136"/>
    </location>
</feature>
<feature type="chain" id="PRO_5044964679" evidence="2">
    <location>
        <begin position="27"/>
        <end position="496"/>
    </location>
</feature>
<evidence type="ECO:0000313" key="5">
    <source>
        <dbReference type="EMBL" id="MBN6103172.1"/>
    </source>
</evidence>
<dbReference type="InterPro" id="IPR010131">
    <property type="entry name" value="MdtP/NodT-like"/>
</dbReference>
<feature type="coiled-coil region" evidence="3">
    <location>
        <begin position="230"/>
        <end position="257"/>
    </location>
</feature>
<feature type="compositionally biased region" description="Low complexity" evidence="4">
    <location>
        <begin position="117"/>
        <end position="127"/>
    </location>
</feature>
<keyword evidence="2" id="KW-0449">Lipoprotein</keyword>
<keyword evidence="2" id="KW-0812">Transmembrane</keyword>
<organism evidence="5 6">
    <name type="scientific">Xanthomonas bonasiae</name>
    <dbReference type="NCBI Taxonomy" id="2810351"/>
    <lineage>
        <taxon>Bacteria</taxon>
        <taxon>Pseudomonadati</taxon>
        <taxon>Pseudomonadota</taxon>
        <taxon>Gammaproteobacteria</taxon>
        <taxon>Lysobacterales</taxon>
        <taxon>Lysobacteraceae</taxon>
        <taxon>Xanthomonas</taxon>
    </lineage>
</organism>
<keyword evidence="2" id="KW-0472">Membrane</keyword>
<keyword evidence="2" id="KW-0732">Signal</keyword>
<dbReference type="InterPro" id="IPR003423">
    <property type="entry name" value="OMP_efflux"/>
</dbReference>
<comment type="similarity">
    <text evidence="1 2">Belongs to the outer membrane factor (OMF) (TC 1.B.17) family.</text>
</comment>
<dbReference type="PANTHER" id="PTHR30203:SF32">
    <property type="entry name" value="CATION EFFLUX SYSTEM PROTEIN CUSC"/>
    <property type="match status" value="1"/>
</dbReference>
<keyword evidence="3" id="KW-0175">Coiled coil</keyword>
<dbReference type="Proteomes" id="UP000695802">
    <property type="component" value="Unassembled WGS sequence"/>
</dbReference>
<sequence length="496" mass="53466">MNMLSSMRPALLPLALLATLSGCVSTGQYRASPIAVPQRYAAGADTAGDARQPLALQATYPAHDIAADAWWQGFGDPRLDRLVARALAVNADLATAGLRLRKARLQAGLSETELWPSASGSVSASGSRATDHHDDVSRSNAASVSLSWEIDLWGKLRAQRDADRWEAEATDEDRENTALALVGEVCDQYWQLGYLNQSIAAGEENLARLAKTLQLVQVQFQAGDVSRLEVREAEQNLESQRTEQSKLLQERVEARNKLTVLLDGQPWPQAEEPQNLDAFARPPLAPGLPAQLLARRPDLRAAELRLRSALADIKVTATSYYPTLSLTGSLDGSSATLANVLKNPLATLGAGLTLPFLNLHQAQLNTRITGTSYEIAASTFRTTLYTALGDVDNALSARTQLETQVASAQKSFDAARDVERMYEVRYRSGATDLRTWLDAQQTRRSAELTLAQARLDQLNNDVTLYQALGGSGATASDAGATATTALAATSAAIDQR</sequence>
<gene>
    <name evidence="5" type="ORF">JR064_13460</name>
</gene>
<name>A0ABS3B4G8_9XANT</name>
<dbReference type="Gene3D" id="2.20.200.10">
    <property type="entry name" value="Outer membrane efflux proteins (OEP)"/>
    <property type="match status" value="1"/>
</dbReference>
<dbReference type="Gene3D" id="1.20.1600.10">
    <property type="entry name" value="Outer membrane efflux proteins (OEP)"/>
    <property type="match status" value="1"/>
</dbReference>
<dbReference type="EMBL" id="JAFIWB010000014">
    <property type="protein sequence ID" value="MBN6103172.1"/>
    <property type="molecule type" value="Genomic_DNA"/>
</dbReference>
<feature type="signal peptide" evidence="2">
    <location>
        <begin position="1"/>
        <end position="26"/>
    </location>
</feature>
<evidence type="ECO:0000313" key="6">
    <source>
        <dbReference type="Proteomes" id="UP000695802"/>
    </source>
</evidence>